<dbReference type="RefSeq" id="WP_242945264.1">
    <property type="nucleotide sequence ID" value="NZ_FQTU01000001.1"/>
</dbReference>
<dbReference type="Pfam" id="PF00173">
    <property type="entry name" value="Cyt-b5"/>
    <property type="match status" value="1"/>
</dbReference>
<dbReference type="PROSITE" id="PS51257">
    <property type="entry name" value="PROKAR_LIPOPROTEIN"/>
    <property type="match status" value="1"/>
</dbReference>
<dbReference type="EMBL" id="FQTU01000001">
    <property type="protein sequence ID" value="SHE29338.1"/>
    <property type="molecule type" value="Genomic_DNA"/>
</dbReference>
<dbReference type="SUPFAM" id="SSF55856">
    <property type="entry name" value="Cytochrome b5-like heme/steroid binding domain"/>
    <property type="match status" value="1"/>
</dbReference>
<evidence type="ECO:0000259" key="1">
    <source>
        <dbReference type="SMART" id="SM01117"/>
    </source>
</evidence>
<dbReference type="InterPro" id="IPR001199">
    <property type="entry name" value="Cyt_B5-like_heme/steroid-bd"/>
</dbReference>
<organism evidence="2 3">
    <name type="scientific">Alkalibacter saccharofermentans DSM 14828</name>
    <dbReference type="NCBI Taxonomy" id="1120975"/>
    <lineage>
        <taxon>Bacteria</taxon>
        <taxon>Bacillati</taxon>
        <taxon>Bacillota</taxon>
        <taxon>Clostridia</taxon>
        <taxon>Eubacteriales</taxon>
        <taxon>Eubacteriaceae</taxon>
        <taxon>Alkalibacter</taxon>
    </lineage>
</organism>
<proteinExistence type="predicted"/>
<dbReference type="Proteomes" id="UP000184251">
    <property type="component" value="Unassembled WGS sequence"/>
</dbReference>
<dbReference type="AlphaFoldDB" id="A0A1M4SAY6"/>
<sequence length="114" mass="12410">MKKSNKTLLLIMILLLAFSLVVVGCSRGSDNDNGDDEMIYLTLEELAEYDGQDGNPAYVAVEGKIYDVTNSSLWDGGVHNSHQAGQDLTQEILNDSPHGTSVLDRVPMIGEIVE</sequence>
<reference evidence="2 3" key="1">
    <citation type="submission" date="2016-11" db="EMBL/GenBank/DDBJ databases">
        <authorList>
            <person name="Jaros S."/>
            <person name="Januszkiewicz K."/>
            <person name="Wedrychowicz H."/>
        </authorList>
    </citation>
    <scope>NUCLEOTIDE SEQUENCE [LARGE SCALE GENOMIC DNA]</scope>
    <source>
        <strain evidence="2 3">DSM 14828</strain>
    </source>
</reference>
<protein>
    <submittedName>
        <fullName evidence="2">Predicted heme/steroid binding protein</fullName>
    </submittedName>
</protein>
<gene>
    <name evidence="2" type="ORF">SAMN02746064_00188</name>
</gene>
<feature type="domain" description="Cytochrome b5 heme-binding" evidence="1">
    <location>
        <begin position="41"/>
        <end position="113"/>
    </location>
</feature>
<keyword evidence="3" id="KW-1185">Reference proteome</keyword>
<dbReference type="InterPro" id="IPR036400">
    <property type="entry name" value="Cyt_B5-like_heme/steroid_sf"/>
</dbReference>
<dbReference type="SMART" id="SM01117">
    <property type="entry name" value="Cyt-b5"/>
    <property type="match status" value="1"/>
</dbReference>
<dbReference type="Gene3D" id="3.10.120.10">
    <property type="entry name" value="Cytochrome b5-like heme/steroid binding domain"/>
    <property type="match status" value="1"/>
</dbReference>
<accession>A0A1M4SAY6</accession>
<evidence type="ECO:0000313" key="3">
    <source>
        <dbReference type="Proteomes" id="UP000184251"/>
    </source>
</evidence>
<dbReference type="STRING" id="1120975.SAMN02746064_00188"/>
<evidence type="ECO:0000313" key="2">
    <source>
        <dbReference type="EMBL" id="SHE29338.1"/>
    </source>
</evidence>
<name>A0A1M4SAY6_9FIRM</name>